<dbReference type="Pfam" id="PF03717">
    <property type="entry name" value="PBP_dimer"/>
    <property type="match status" value="1"/>
</dbReference>
<dbReference type="CDD" id="cd06575">
    <property type="entry name" value="PASTA_Pbp2x-like_2"/>
    <property type="match status" value="1"/>
</dbReference>
<dbReference type="InterPro" id="IPR012338">
    <property type="entry name" value="Beta-lactam/transpept-like"/>
</dbReference>
<organism evidence="6 7">
    <name type="scientific">Alkaliphilus hydrothermalis</name>
    <dbReference type="NCBI Taxonomy" id="1482730"/>
    <lineage>
        <taxon>Bacteria</taxon>
        <taxon>Bacillati</taxon>
        <taxon>Bacillota</taxon>
        <taxon>Clostridia</taxon>
        <taxon>Peptostreptococcales</taxon>
        <taxon>Natronincolaceae</taxon>
        <taxon>Alkaliphilus</taxon>
    </lineage>
</organism>
<dbReference type="SUPFAM" id="SSF54184">
    <property type="entry name" value="Penicillin-binding protein 2x (pbp-2x), c-terminal domain"/>
    <property type="match status" value="1"/>
</dbReference>
<keyword evidence="4" id="KW-0812">Transmembrane</keyword>
<dbReference type="Gene3D" id="1.10.150.770">
    <property type="match status" value="1"/>
</dbReference>
<dbReference type="Gene3D" id="3.30.10.20">
    <property type="match status" value="2"/>
</dbReference>
<dbReference type="Gene3D" id="3.40.710.10">
    <property type="entry name" value="DD-peptidase/beta-lactamase superfamily"/>
    <property type="match status" value="1"/>
</dbReference>
<comment type="subcellular location">
    <subcellularLocation>
        <location evidence="1">Membrane</location>
    </subcellularLocation>
</comment>
<proteinExistence type="inferred from homology"/>
<dbReference type="InterPro" id="IPR050515">
    <property type="entry name" value="Beta-lactam/transpept"/>
</dbReference>
<name>A0ABS2NNS3_9FIRM</name>
<dbReference type="SUPFAM" id="SSF56601">
    <property type="entry name" value="beta-lactamase/transpeptidase-like"/>
    <property type="match status" value="1"/>
</dbReference>
<dbReference type="InterPro" id="IPR036138">
    <property type="entry name" value="PBP_dimer_sf"/>
</dbReference>
<dbReference type="PROSITE" id="PS51178">
    <property type="entry name" value="PASTA"/>
    <property type="match status" value="1"/>
</dbReference>
<evidence type="ECO:0000313" key="6">
    <source>
        <dbReference type="EMBL" id="MBM7614593.1"/>
    </source>
</evidence>
<evidence type="ECO:0000256" key="3">
    <source>
        <dbReference type="ARBA" id="ARBA00023136"/>
    </source>
</evidence>
<dbReference type="InterPro" id="IPR005543">
    <property type="entry name" value="PASTA_dom"/>
</dbReference>
<dbReference type="InterPro" id="IPR005311">
    <property type="entry name" value="PBP_dimer"/>
</dbReference>
<dbReference type="NCBIfam" id="TIGR02214">
    <property type="entry name" value="spoVD_pbp"/>
    <property type="match status" value="1"/>
</dbReference>
<dbReference type="PANTHER" id="PTHR30627:SF1">
    <property type="entry name" value="PEPTIDOGLYCAN D,D-TRANSPEPTIDASE FTSI"/>
    <property type="match status" value="1"/>
</dbReference>
<protein>
    <submittedName>
        <fullName evidence="6">Stage V sporulation protein D (Sporulation-specific penicillin-binding protein)</fullName>
    </submittedName>
</protein>
<dbReference type="InterPro" id="IPR011927">
    <property type="entry name" value="SpoVD_pbp"/>
</dbReference>
<dbReference type="Gene3D" id="3.90.1310.10">
    <property type="entry name" value="Penicillin-binding protein 2a (Domain 2)"/>
    <property type="match status" value="1"/>
</dbReference>
<keyword evidence="4" id="KW-1133">Transmembrane helix</keyword>
<evidence type="ECO:0000256" key="4">
    <source>
        <dbReference type="SAM" id="Phobius"/>
    </source>
</evidence>
<keyword evidence="3 4" id="KW-0472">Membrane</keyword>
<dbReference type="Pfam" id="PF03793">
    <property type="entry name" value="PASTA"/>
    <property type="match status" value="2"/>
</dbReference>
<comment type="similarity">
    <text evidence="2">Belongs to the transpeptidase family.</text>
</comment>
<comment type="caution">
    <text evidence="6">The sequence shown here is derived from an EMBL/GenBank/DDBJ whole genome shotgun (WGS) entry which is preliminary data.</text>
</comment>
<dbReference type="PANTHER" id="PTHR30627">
    <property type="entry name" value="PEPTIDOGLYCAN D,D-TRANSPEPTIDASE"/>
    <property type="match status" value="1"/>
</dbReference>
<feature type="domain" description="PASTA" evidence="5">
    <location>
        <begin position="667"/>
        <end position="726"/>
    </location>
</feature>
<dbReference type="SUPFAM" id="SSF56519">
    <property type="entry name" value="Penicillin binding protein dimerisation domain"/>
    <property type="match status" value="1"/>
</dbReference>
<dbReference type="Proteomes" id="UP001314796">
    <property type="component" value="Unassembled WGS sequence"/>
</dbReference>
<evidence type="ECO:0000256" key="1">
    <source>
        <dbReference type="ARBA" id="ARBA00004370"/>
    </source>
</evidence>
<gene>
    <name evidence="6" type="ORF">JOC73_001105</name>
</gene>
<evidence type="ECO:0000313" key="7">
    <source>
        <dbReference type="Proteomes" id="UP001314796"/>
    </source>
</evidence>
<dbReference type="InterPro" id="IPR001460">
    <property type="entry name" value="PCN-bd_Tpept"/>
</dbReference>
<evidence type="ECO:0000256" key="2">
    <source>
        <dbReference type="ARBA" id="ARBA00007171"/>
    </source>
</evidence>
<evidence type="ECO:0000259" key="5">
    <source>
        <dbReference type="PROSITE" id="PS51178"/>
    </source>
</evidence>
<accession>A0ABS2NNS3</accession>
<feature type="transmembrane region" description="Helical" evidence="4">
    <location>
        <begin position="12"/>
        <end position="32"/>
    </location>
</feature>
<dbReference type="Pfam" id="PF00905">
    <property type="entry name" value="Transpeptidase"/>
    <property type="match status" value="1"/>
</dbReference>
<dbReference type="CDD" id="cd06576">
    <property type="entry name" value="PASTA_Pbp2x-like_1"/>
    <property type="match status" value="1"/>
</dbReference>
<dbReference type="SMART" id="SM00740">
    <property type="entry name" value="PASTA"/>
    <property type="match status" value="2"/>
</dbReference>
<sequence>MSQPSISSKKRLLFIFVVSTLAIFSLIIRLGWIQIVEGEWYKEKANAQQTRDIPIPAKRGIIYDRNGKELAISASNSTVWAKPKEIKNVEETAESLAEILDLDEEELKKDLQKSYGLVRVARWIDDDLASKVRQANLKGVWLAEDNKRHYPFGNFASFILGHTSDDNEGLAGIELEYNKYLKGYPGRWIKNTDGAGRQLAFSTERYHPPENGLNVVLTIDEVIQHFTEKAVENALEINDATRVKAIVMDVKTGDILAMSAKPDYDPNNPRTPLDEELAKALEEMDNEEKLKTWFGMWRNPIINDTYEPGSTFKLITTAIALEEAVSTPESRYYSSGTINVAGRTIKCWRHYNPHGDQSLTEAVQNSCNPVFVMLAEKFGVGTFYNYLDAFGFTSITDIDLPGETGSIMYNESLVGPVELATMSFGQSISVTPMQLITAISAIANDGNLMQPKIVKELVDNDGKVVQRFENTMIRQVISKKTSEEMREIMESVVSEGSGKAAYIPGYRVGGKTGTAQKVKDGVYAQGLYVASFIGIAPADDPELAVLVIVDEPKGFSTFGSLTAGPVVKEILEESLRYLDIKPKYTAEEEEKLVKADIVVPEVRQMTVKEASKVLNESKLLYNVETEHDHDHGDHEEDDAIVVDMFPKPGASVPENSIILLYTKHDENASTVKVPDLKGKTIREVNNILSNLGLRLKISGSGLVAKQQPEADSVVEPGTVISVEFMTNSQ</sequence>
<dbReference type="RefSeq" id="WP_204400955.1">
    <property type="nucleotide sequence ID" value="NZ_JAFBEE010000005.1"/>
</dbReference>
<keyword evidence="7" id="KW-1185">Reference proteome</keyword>
<reference evidence="6 7" key="1">
    <citation type="submission" date="2021-01" db="EMBL/GenBank/DDBJ databases">
        <title>Genomic Encyclopedia of Type Strains, Phase IV (KMG-IV): sequencing the most valuable type-strain genomes for metagenomic binning, comparative biology and taxonomic classification.</title>
        <authorList>
            <person name="Goeker M."/>
        </authorList>
    </citation>
    <scope>NUCLEOTIDE SEQUENCE [LARGE SCALE GENOMIC DNA]</scope>
    <source>
        <strain evidence="6 7">DSM 25890</strain>
    </source>
</reference>
<dbReference type="EMBL" id="JAFBEE010000005">
    <property type="protein sequence ID" value="MBM7614593.1"/>
    <property type="molecule type" value="Genomic_DNA"/>
</dbReference>